<dbReference type="EMBL" id="CP022386">
    <property type="protein sequence ID" value="ATA88027.1"/>
    <property type="molecule type" value="Genomic_DNA"/>
</dbReference>
<feature type="chain" id="PRO_5013146033" evidence="2">
    <location>
        <begin position="19"/>
        <end position="484"/>
    </location>
</feature>
<evidence type="ECO:0000313" key="4">
    <source>
        <dbReference type="Proteomes" id="UP000217250"/>
    </source>
</evidence>
<dbReference type="Gene3D" id="2.180.10.10">
    <property type="entry name" value="RHS repeat-associated core"/>
    <property type="match status" value="1"/>
</dbReference>
<dbReference type="Proteomes" id="UP000217250">
    <property type="component" value="Chromosome"/>
</dbReference>
<keyword evidence="2" id="KW-0732">Signal</keyword>
<organism evidence="3 4">
    <name type="scientific">Capnocytophaga gingivalis</name>
    <dbReference type="NCBI Taxonomy" id="1017"/>
    <lineage>
        <taxon>Bacteria</taxon>
        <taxon>Pseudomonadati</taxon>
        <taxon>Bacteroidota</taxon>
        <taxon>Flavobacteriia</taxon>
        <taxon>Flavobacteriales</taxon>
        <taxon>Flavobacteriaceae</taxon>
        <taxon>Capnocytophaga</taxon>
    </lineage>
</organism>
<name>A0A250FVP3_9FLAO</name>
<dbReference type="KEGG" id="cgh:CGC50_13295"/>
<proteinExistence type="predicted"/>
<reference evidence="4" key="1">
    <citation type="submission" date="2017-06" db="EMBL/GenBank/DDBJ databases">
        <title>Capnocytophaga spp. assemblies.</title>
        <authorList>
            <person name="Gulvik C.A."/>
        </authorList>
    </citation>
    <scope>NUCLEOTIDE SEQUENCE [LARGE SCALE GENOMIC DNA]</scope>
    <source>
        <strain evidence="4">H1496</strain>
    </source>
</reference>
<accession>A0A250FVP3</accession>
<evidence type="ECO:0000313" key="3">
    <source>
        <dbReference type="EMBL" id="ATA88027.1"/>
    </source>
</evidence>
<gene>
    <name evidence="3" type="ORF">CGC50_13295</name>
</gene>
<evidence type="ECO:0000256" key="1">
    <source>
        <dbReference type="SAM" id="MobiDB-lite"/>
    </source>
</evidence>
<feature type="region of interest" description="Disordered" evidence="1">
    <location>
        <begin position="263"/>
        <end position="288"/>
    </location>
</feature>
<dbReference type="GeneID" id="84809514"/>
<dbReference type="RefSeq" id="WP_095911193.1">
    <property type="nucleotide sequence ID" value="NZ_CP022386.1"/>
</dbReference>
<dbReference type="OrthoDB" id="1147155at2"/>
<evidence type="ECO:0000256" key="2">
    <source>
        <dbReference type="SAM" id="SignalP"/>
    </source>
</evidence>
<protein>
    <submittedName>
        <fullName evidence="3">Sugar-binding protein</fullName>
    </submittedName>
</protein>
<dbReference type="AlphaFoldDB" id="A0A250FVP3"/>
<feature type="signal peptide" evidence="2">
    <location>
        <begin position="1"/>
        <end position="18"/>
    </location>
</feature>
<sequence length="484" mass="56247">MKQSLLSIAGLVCCAAFAQSTGKENYKKSLNGPVSSIRVITYKALDKGGGNYGKGEIEKGMENFLISYDKKGNMTEKIAYYPNGSVWWTASYIYEGSDVKKVAPVKKEIKKVAPLEKGEEGFKGKVVYRYDKKGQKTEEASYDDKQMLLWRYVYRYDNRGNQLERDSFDAQGTLISRESCRYDTANHMVEKTITVKNQTAYQVKWEYDDKGKVAKKEEFFTEHITPEKINSLIEDELRIKGVLWKKFVYTYDNKGNRTEVNVYDAKASEHPTKNPSAGTEKPKEEEPKKLSYDEIPDPKLFFVEEYNNAGVLWKKDVYVYDDNRKITQVKSMDNKDKPQFNYVYTYDENGNETSRTTLDKNDKQVQKISYTYDTKGNVTEMVEHDAQGAPAQKETYKYNEKNQKVEQQGYNFNGSLAYTFKYFYNPKGELIETRTFNPQGDLTSKLTQHFKTDAYKNWIERIQYTDGKGSYITERTIEYHKPQE</sequence>